<gene>
    <name evidence="1" type="ORF">PTKU64_82310</name>
</gene>
<dbReference type="EMBL" id="AP024958">
    <property type="protein sequence ID" value="BCZ84556.1"/>
    <property type="molecule type" value="Genomic_DNA"/>
</dbReference>
<name>A0ABN6JUT7_9BURK</name>
<evidence type="ECO:0000313" key="2">
    <source>
        <dbReference type="Proteomes" id="UP001319874"/>
    </source>
</evidence>
<dbReference type="Proteomes" id="UP001319874">
    <property type="component" value="Chromosome 4"/>
</dbReference>
<sequence length="151" mass="17179">MQLKHAEWRLATSLATEKRRVVGEKPYTRRGFREPVAERLRDAHLWFERPPVASDIDEMGGFVLPCWRNDRQTCADDGARCASREFFRCQCRTAQKIDRKPQAEVAQASAMNLIRCVEHVTGDGTADKRNEQANRGGMTGKVEYVHISNGC</sequence>
<organism evidence="1 2">
    <name type="scientific">Paraburkholderia terrae</name>
    <dbReference type="NCBI Taxonomy" id="311230"/>
    <lineage>
        <taxon>Bacteria</taxon>
        <taxon>Pseudomonadati</taxon>
        <taxon>Pseudomonadota</taxon>
        <taxon>Betaproteobacteria</taxon>
        <taxon>Burkholderiales</taxon>
        <taxon>Burkholderiaceae</taxon>
        <taxon>Paraburkholderia</taxon>
    </lineage>
</organism>
<accession>A0ABN6JUT7</accession>
<keyword evidence="2" id="KW-1185">Reference proteome</keyword>
<reference evidence="1 2" key="1">
    <citation type="journal article" date="2022" name="Front. Microbiol.">
        <title>Identification and characterization of a novel class of self-sufficient cytochrome P450 hydroxylase involved in cyclohexanecarboxylate degradation in Paraburkholderia terrae strain KU-64.</title>
        <authorList>
            <person name="Yamamoto T."/>
            <person name="Hasegawa Y."/>
            <person name="Iwaki H."/>
        </authorList>
    </citation>
    <scope>NUCLEOTIDE SEQUENCE [LARGE SCALE GENOMIC DNA]</scope>
    <source>
        <strain evidence="1 2">KU-64</strain>
    </source>
</reference>
<protein>
    <submittedName>
        <fullName evidence="1">Uncharacterized protein</fullName>
    </submittedName>
</protein>
<evidence type="ECO:0000313" key="1">
    <source>
        <dbReference type="EMBL" id="BCZ84556.1"/>
    </source>
</evidence>
<proteinExistence type="predicted"/>